<comment type="caution">
    <text evidence="1">The sequence shown here is derived from an EMBL/GenBank/DDBJ whole genome shotgun (WGS) entry which is preliminary data.</text>
</comment>
<reference evidence="1 2" key="1">
    <citation type="submission" date="2014-06" db="EMBL/GenBank/DDBJ databases">
        <title>Draft genome sequence of iron oxidizing acidophile Leptospirillum ferriphilum DSM14647.</title>
        <authorList>
            <person name="Cardenas J.P."/>
            <person name="Lazcano M."/>
            <person name="Ossandon F.J."/>
            <person name="Corbett M."/>
            <person name="Holmes D.S."/>
            <person name="Watkin E."/>
        </authorList>
    </citation>
    <scope>NUCLEOTIDE SEQUENCE [LARGE SCALE GENOMIC DNA]</scope>
    <source>
        <strain evidence="1 2">DSM 14647</strain>
    </source>
</reference>
<proteinExistence type="predicted"/>
<name>A0A094WDZ8_9BACT</name>
<sequence length="46" mass="5345">MFLHNSRYTSILSFKESRFTLFSYSGKSPLIARVKQFHSLYGVSVN</sequence>
<dbReference type="EMBL" id="JPGK01000002">
    <property type="protein sequence ID" value="KGA94745.1"/>
    <property type="molecule type" value="Genomic_DNA"/>
</dbReference>
<protein>
    <submittedName>
        <fullName evidence="1">Uncharacterized protein</fullName>
    </submittedName>
</protein>
<dbReference type="AlphaFoldDB" id="A0A094WDZ8"/>
<dbReference type="Proteomes" id="UP000029452">
    <property type="component" value="Unassembled WGS sequence"/>
</dbReference>
<evidence type="ECO:0000313" key="2">
    <source>
        <dbReference type="Proteomes" id="UP000029452"/>
    </source>
</evidence>
<accession>A0A094WDZ8</accession>
<evidence type="ECO:0000313" key="1">
    <source>
        <dbReference type="EMBL" id="KGA94745.1"/>
    </source>
</evidence>
<gene>
    <name evidence="1" type="ORF">LptCag_2175</name>
</gene>
<organism evidence="1 2">
    <name type="scientific">Leptospirillum ferriphilum</name>
    <dbReference type="NCBI Taxonomy" id="178606"/>
    <lineage>
        <taxon>Bacteria</taxon>
        <taxon>Pseudomonadati</taxon>
        <taxon>Nitrospirota</taxon>
        <taxon>Nitrospiria</taxon>
        <taxon>Nitrospirales</taxon>
        <taxon>Nitrospiraceae</taxon>
        <taxon>Leptospirillum</taxon>
    </lineage>
</organism>